<gene>
    <name evidence="3" type="ORF">K503DRAFT_408449</name>
</gene>
<keyword evidence="4" id="KW-1185">Reference proteome</keyword>
<sequence>MIASESTLVLADTLRLFSYIQVAAAIAVLYDHALTFAREIEYIWRKPLSLVTILYLLTRYLGDAVVIVGAYLCLTGVASTDLCALQHAWFIFVANIAGFTRFSDVRAWGTLVYSWLTQCIMQLRIYAMYGRSRHILVLLLSAFLSEVFVVVFIIWRTIGTSKLVVNNEPYPGAHLCSFSGINRNFTYLFIPVLCFEILLFVLAIQISLRNMRNTKGARGGASGVRVDSFMSILVRDSILYFFINLALCAVIMGIWRNITAMRANITIPFVMLVEIVIGTRMVINLKEHCDSRRLSVEPIMWMGGTESIRFAVASRETARLSTIREGKLMKDDEEMRPMKDEDSDEIIAYEELSSSVHAVNMADN</sequence>
<protein>
    <recommendedName>
        <fullName evidence="2">DUF6533 domain-containing protein</fullName>
    </recommendedName>
</protein>
<feature type="transmembrane region" description="Helical" evidence="1">
    <location>
        <begin position="187"/>
        <end position="208"/>
    </location>
</feature>
<evidence type="ECO:0000259" key="2">
    <source>
        <dbReference type="Pfam" id="PF20151"/>
    </source>
</evidence>
<feature type="transmembrane region" description="Helical" evidence="1">
    <location>
        <begin position="135"/>
        <end position="155"/>
    </location>
</feature>
<evidence type="ECO:0000313" key="4">
    <source>
        <dbReference type="Proteomes" id="UP000092154"/>
    </source>
</evidence>
<name>A0A1B7NB72_9AGAM</name>
<feature type="transmembrane region" description="Helical" evidence="1">
    <location>
        <begin position="16"/>
        <end position="36"/>
    </location>
</feature>
<reference evidence="3 4" key="1">
    <citation type="submission" date="2016-06" db="EMBL/GenBank/DDBJ databases">
        <title>Comparative genomics of the ectomycorrhizal sister species Rhizopogon vinicolor and Rhizopogon vesiculosus (Basidiomycota: Boletales) reveals a divergence of the mating type B locus.</title>
        <authorList>
            <consortium name="DOE Joint Genome Institute"/>
            <person name="Mujic A.B."/>
            <person name="Kuo A."/>
            <person name="Tritt A."/>
            <person name="Lipzen A."/>
            <person name="Chen C."/>
            <person name="Johnson J."/>
            <person name="Sharma A."/>
            <person name="Barry K."/>
            <person name="Grigoriev I.V."/>
            <person name="Spatafora J.W."/>
        </authorList>
    </citation>
    <scope>NUCLEOTIDE SEQUENCE [LARGE SCALE GENOMIC DNA]</scope>
    <source>
        <strain evidence="3 4">AM-OR11-026</strain>
    </source>
</reference>
<feature type="domain" description="DUF6533" evidence="2">
    <location>
        <begin position="19"/>
        <end position="62"/>
    </location>
</feature>
<feature type="transmembrane region" description="Helical" evidence="1">
    <location>
        <begin position="48"/>
        <end position="72"/>
    </location>
</feature>
<dbReference type="EMBL" id="KV448164">
    <property type="protein sequence ID" value="OAX42113.1"/>
    <property type="molecule type" value="Genomic_DNA"/>
</dbReference>
<feature type="transmembrane region" description="Helical" evidence="1">
    <location>
        <begin position="261"/>
        <end position="283"/>
    </location>
</feature>
<evidence type="ECO:0000256" key="1">
    <source>
        <dbReference type="SAM" id="Phobius"/>
    </source>
</evidence>
<accession>A0A1B7NB72</accession>
<dbReference type="AlphaFoldDB" id="A0A1B7NB72"/>
<dbReference type="OrthoDB" id="3349377at2759"/>
<keyword evidence="1" id="KW-0812">Transmembrane</keyword>
<feature type="transmembrane region" description="Helical" evidence="1">
    <location>
        <begin position="238"/>
        <end position="255"/>
    </location>
</feature>
<proteinExistence type="predicted"/>
<keyword evidence="1" id="KW-0472">Membrane</keyword>
<organism evidence="3 4">
    <name type="scientific">Rhizopogon vinicolor AM-OR11-026</name>
    <dbReference type="NCBI Taxonomy" id="1314800"/>
    <lineage>
        <taxon>Eukaryota</taxon>
        <taxon>Fungi</taxon>
        <taxon>Dikarya</taxon>
        <taxon>Basidiomycota</taxon>
        <taxon>Agaricomycotina</taxon>
        <taxon>Agaricomycetes</taxon>
        <taxon>Agaricomycetidae</taxon>
        <taxon>Boletales</taxon>
        <taxon>Suillineae</taxon>
        <taxon>Rhizopogonaceae</taxon>
        <taxon>Rhizopogon</taxon>
    </lineage>
</organism>
<dbReference type="InterPro" id="IPR045340">
    <property type="entry name" value="DUF6533"/>
</dbReference>
<keyword evidence="1" id="KW-1133">Transmembrane helix</keyword>
<dbReference type="InParanoid" id="A0A1B7NB72"/>
<dbReference type="Proteomes" id="UP000092154">
    <property type="component" value="Unassembled WGS sequence"/>
</dbReference>
<dbReference type="Pfam" id="PF20151">
    <property type="entry name" value="DUF6533"/>
    <property type="match status" value="1"/>
</dbReference>
<evidence type="ECO:0000313" key="3">
    <source>
        <dbReference type="EMBL" id="OAX42113.1"/>
    </source>
</evidence>